<protein>
    <recommendedName>
        <fullName evidence="5">Flagellar hook-associated protein 2</fullName>
        <shortName evidence="5">HAP2</shortName>
    </recommendedName>
    <alternativeName>
        <fullName evidence="5">Flagellar cap protein</fullName>
    </alternativeName>
</protein>
<feature type="domain" description="Flagellar hook-associated protein 2 C-terminal" evidence="7">
    <location>
        <begin position="231"/>
        <end position="522"/>
    </location>
</feature>
<evidence type="ECO:0000256" key="2">
    <source>
        <dbReference type="ARBA" id="ARBA00011255"/>
    </source>
</evidence>
<dbReference type="Proteomes" id="UP000627166">
    <property type="component" value="Unassembled WGS sequence"/>
</dbReference>
<keyword evidence="8" id="KW-0282">Flagellum</keyword>
<dbReference type="RefSeq" id="WP_191738934.1">
    <property type="nucleotide sequence ID" value="NZ_JACSQB010000023.1"/>
</dbReference>
<sequence>MRIPGLATGMDTDTMIQQMLKPYKMRIDKTSQDKQILQWQQETYKDIIKDVNNLKSKYFDVLKTDNYLLSSNSYYGVKVDVNDKLANLGNIVAGSTAKEGKYKLNVEEIAKVAKIISTDKIEKTEKELKQTKLGELGLNIDDKLKINYTGAKGEEEVVIDVNKDMTVGDLILEISKKTNGEVKLNFNELSGNFSFETKITGSEAKLKLSDESGNILSALNIKEKDVDVKGSDAKVKITEPDGTEGIVTKNTNKFTINGITYDLKETSADNENKNMEFTITKDTQKGVDLIKGFIEEYNKLVEKTNKLTTTKKNYNYLPLTDEQKKEMKEDEIKKWEEKAKEGIIKGDPYIERMMRELRNVFFAEVDGNTTTLKSIGIDTTQNYLEGGKLVIDEEKLKKAFAEDPENVIELFTKQSTKYPSYNPDATSEEKELRNKEQGILYRIEDIFKDYVRTSPNKNGQRGILLEKAGLEGTYTELNNELSKKIKDKDKIIYDQNRKLAERENRLYIQFAQLEKAMNSLNSQQSWFLQQMGMGQ</sequence>
<comment type="subcellular location">
    <subcellularLocation>
        <location evidence="5">Secreted</location>
    </subcellularLocation>
    <subcellularLocation>
        <location evidence="5">Bacterial flagellum</location>
    </subcellularLocation>
</comment>
<organism evidence="8 9">
    <name type="scientific">Clostridium faecium</name>
    <dbReference type="NCBI Taxonomy" id="2762223"/>
    <lineage>
        <taxon>Bacteria</taxon>
        <taxon>Bacillati</taxon>
        <taxon>Bacillota</taxon>
        <taxon>Clostridia</taxon>
        <taxon>Eubacteriales</taxon>
        <taxon>Clostridiaceae</taxon>
        <taxon>Clostridium</taxon>
    </lineage>
</organism>
<gene>
    <name evidence="8" type="primary">fliD</name>
    <name evidence="8" type="ORF">H9637_02695</name>
</gene>
<feature type="domain" description="Flagellar hook-associated protein 2 N-terminal" evidence="6">
    <location>
        <begin position="8"/>
        <end position="111"/>
    </location>
</feature>
<dbReference type="InterPro" id="IPR010809">
    <property type="entry name" value="FliD_C"/>
</dbReference>
<comment type="similarity">
    <text evidence="1 5">Belongs to the FliD family.</text>
</comment>
<dbReference type="PANTHER" id="PTHR30288">
    <property type="entry name" value="FLAGELLAR CAP/ASSEMBLY PROTEIN FLID"/>
    <property type="match status" value="1"/>
</dbReference>
<keyword evidence="4 5" id="KW-0975">Bacterial flagellum</keyword>
<evidence type="ECO:0000256" key="3">
    <source>
        <dbReference type="ARBA" id="ARBA00023054"/>
    </source>
</evidence>
<name>A0ABR8YNY0_9CLOT</name>
<evidence type="ECO:0000256" key="4">
    <source>
        <dbReference type="ARBA" id="ARBA00023143"/>
    </source>
</evidence>
<keyword evidence="3" id="KW-0175">Coiled coil</keyword>
<comment type="caution">
    <text evidence="8">The sequence shown here is derived from an EMBL/GenBank/DDBJ whole genome shotgun (WGS) entry which is preliminary data.</text>
</comment>
<comment type="function">
    <text evidence="5">Required for morphogenesis and for the elongation of the flagellar filament by facilitating polymerization of the flagellin monomers at the tip of growing filament. Forms a capping structure, which prevents flagellin subunits (transported through the central channel of the flagellum) from leaking out without polymerization at the distal end.</text>
</comment>
<keyword evidence="5" id="KW-0964">Secreted</keyword>
<accession>A0ABR8YNY0</accession>
<keyword evidence="9" id="KW-1185">Reference proteome</keyword>
<dbReference type="Pfam" id="PF02465">
    <property type="entry name" value="FliD_N"/>
    <property type="match status" value="1"/>
</dbReference>
<keyword evidence="8" id="KW-0969">Cilium</keyword>
<reference evidence="8 9" key="1">
    <citation type="submission" date="2020-08" db="EMBL/GenBank/DDBJ databases">
        <title>A Genomic Blueprint of the Chicken Gut Microbiome.</title>
        <authorList>
            <person name="Gilroy R."/>
            <person name="Ravi A."/>
            <person name="Getino M."/>
            <person name="Pursley I."/>
            <person name="Horton D.L."/>
            <person name="Alikhan N.-F."/>
            <person name="Baker D."/>
            <person name="Gharbi K."/>
            <person name="Hall N."/>
            <person name="Watson M."/>
            <person name="Adriaenssens E.M."/>
            <person name="Foster-Nyarko E."/>
            <person name="Jarju S."/>
            <person name="Secka A."/>
            <person name="Antonio M."/>
            <person name="Oren A."/>
            <person name="Chaudhuri R."/>
            <person name="La Ragione R.M."/>
            <person name="Hildebrand F."/>
            <person name="Pallen M.J."/>
        </authorList>
    </citation>
    <scope>NUCLEOTIDE SEQUENCE [LARGE SCALE GENOMIC DNA]</scope>
    <source>
        <strain evidence="8 9">N37</strain>
    </source>
</reference>
<dbReference type="InterPro" id="IPR040026">
    <property type="entry name" value="FliD"/>
</dbReference>
<evidence type="ECO:0000313" key="9">
    <source>
        <dbReference type="Proteomes" id="UP000627166"/>
    </source>
</evidence>
<comment type="subunit">
    <text evidence="2 5">Homopentamer.</text>
</comment>
<keyword evidence="8" id="KW-0966">Cell projection</keyword>
<dbReference type="Pfam" id="PF07195">
    <property type="entry name" value="FliD_C"/>
    <property type="match status" value="1"/>
</dbReference>
<evidence type="ECO:0000313" key="8">
    <source>
        <dbReference type="EMBL" id="MBD8045958.1"/>
    </source>
</evidence>
<evidence type="ECO:0000256" key="1">
    <source>
        <dbReference type="ARBA" id="ARBA00009764"/>
    </source>
</evidence>
<evidence type="ECO:0000259" key="7">
    <source>
        <dbReference type="Pfam" id="PF07195"/>
    </source>
</evidence>
<dbReference type="PANTHER" id="PTHR30288:SF0">
    <property type="entry name" value="FLAGELLAR HOOK-ASSOCIATED PROTEIN 2"/>
    <property type="match status" value="1"/>
</dbReference>
<evidence type="ECO:0000256" key="5">
    <source>
        <dbReference type="RuleBase" id="RU362066"/>
    </source>
</evidence>
<evidence type="ECO:0000259" key="6">
    <source>
        <dbReference type="Pfam" id="PF02465"/>
    </source>
</evidence>
<dbReference type="EMBL" id="JACSQB010000023">
    <property type="protein sequence ID" value="MBD8045958.1"/>
    <property type="molecule type" value="Genomic_DNA"/>
</dbReference>
<proteinExistence type="inferred from homology"/>
<dbReference type="InterPro" id="IPR003481">
    <property type="entry name" value="FliD_N"/>
</dbReference>